<keyword evidence="9" id="KW-0788">Thiol protease</keyword>
<proteinExistence type="predicted"/>
<feature type="domain" description="SF3 helicase" evidence="15">
    <location>
        <begin position="569"/>
        <end position="736"/>
    </location>
</feature>
<evidence type="ECO:0000259" key="15">
    <source>
        <dbReference type="PROSITE" id="PS51218"/>
    </source>
</evidence>
<evidence type="ECO:0000313" key="16">
    <source>
        <dbReference type="EMBL" id="ATA66953.1"/>
    </source>
</evidence>
<sequence>SISKGNFSPGYVSSLSFFSASVTLRNCFEVRFLSSLLLLFFALSCIHSHYSARMITTEDCYTVIHRLLDMGYDMDESIALYQQCKIEEIRASFAPLQVPLGNVEVAEKFQHHNTPQEEVPLHPLVQQLVDEMLYADQYNYLGPIIAPIDTDTDAEEIHNLIPVPDDFFVLSQNCEVIDLARAEAYASPIFPLTPTKVKILTGSNPDAINKLVKISIQVEEARMHEQTFMAGAKYAAGMIATRVSFGWISGGSTAVKALADCATMLKQIFEKIIHAFDFVASTVESFTTFVTGIRDKVIEMASSAWQKLEDLGDHFFYLIPMFSCLFLVASAAFLINSFLALVAPTYCFSSSTIVQLIIVCCVMVGFKELASAIIQLGRGGQMTLLTVIFNAVGVNYAEENPNHRDREFEEIIETQSNITEQTGAAATGFFGLLSLLTFFTSWELKYNIKDMANMASNFSKLSDGFTRFKQISENVAFYVYEKLGLRDRWDSGAAQSMLLATGARFQDWCMEVESLDAKMTTAVSLSEDLAKVRRLKDTGLKIQHFMSSDTNTVSFMMRERLKVSLQSLETNLKRFERAVDLDGSRICPFSLLFTGAPAAGKSNAMRSFIHDTLNDMGEPTVGRVYPRNSGDKYWTNYLRHTAVFYDEFAQHNPTPDHSDELELIPLVSCNPYPLNGAAIEDKGITFNSKYIFMCSNRADISPGAGIADHDAFRRRRHLVVWVEKDERPFDPTNPMYNQTFTLRDPMNPKNPLLENINGELQETPPMSYDELRVYTVNKMKEHFDREDKSLAFSESRRNAAQIFEQVGPEHFRKFSAQAMSNTVPNMSNLGQLDIEEHEIYGTFKEVTFCCGRDGKKCTHDIAPSERCVYKQVDKQVKDEDYEIALTLSLLEQERNITDIQSLRLMVEEFTKYDANPVSKNAEFQNFVDNTWLSLSDRTRFLICIVFKHNDGLREKIKKKSTAILDEIKTWRIAGAWNTLPFSLQWTIGMIALVGFGYGIFSLVRGLLSIRSMNPIEMMGFITGTGTIASMCEQTSYGASGANEGAPIYRHRRLKAYQQSDHAAIELTVNQSERIETVKKSQGLLLCTGLGGSDISIPVLVGHDHTLFITTHEMKLINFSKSCLLMMRDETTYTIFINPKNVIVGEKGGIKDAVCAIKISTLYAMPKACTTSIDFDFAENLDGKRSAFIVPHAKKDYDQKITKSYVSRQHEVVDVMNEKGQVAWKAHNLLKVTANNFVGLCGRLLLVNNVADDLRVVGMHVSGMTTTVPVSFFGELNGIHGPKKGVYQQTSEVDFFEFAEPEQITEMVDKLGFVGPRQNVRLAGKSAIIKSEIHDHLWREPETAPTIISRHDPRSPYPFDPYASGIRKFVKEAGSFSFDDGTEESIVLRDIKEELATHRDSTKGFKLETVLSTDQAINGVEGVAFAERLIMSTSEGYPYVLDRTPGQTGKWRFFDQEGENWKLKSEANDELNNLEQSIKQDDFDGKLITVACAKDEKTKLKKIFETPKTRIFEILPFHYNILVRKYFLFFMQFIMEAHQLLPCRVGLNVYGRGWDTMHGEHARFANHFNGDYSGFDTGTPRDLLVAIADMISDIACDGCENKIVRRNLMRMAVDRRILVGSEIYSVKGGTPSGFALTVIVNSLVNQFYLMLSWRLIVRKVSPSMMPYRIMKTHVTFSVYGDDNVVSFDNQVRDAYNLVTIAETLKQFGITLSDGKKTGILEKWTTIDNIDFLKRKWVLSNGVGFLCPLEKSAIEERLFWIRQSDDCLENLDDNTHSALMEAFHHGIGYFQFLRNEIASAYRRANLPVPLLLHYEEARLIWLEQRENSQDNIFLASIERENLPNKFNRNTVREVTFNVEVASIQAYNTRKSQGHYDPIKIFLSPQLKGNKVDIIGRNRVQYNIPYPDNLNFCAIINDLCAREMDHVCFLSGDGGPKTLAYAFGYCLKKKLFTEAYALTLLASMVGKETEFYSVQALLALLN</sequence>
<evidence type="ECO:0000256" key="13">
    <source>
        <dbReference type="SAM" id="Phobius"/>
    </source>
</evidence>
<keyword evidence="2" id="KW-0696">RNA-directed RNA polymerase</keyword>
<dbReference type="GO" id="GO:0039694">
    <property type="term" value="P:viral RNA genome replication"/>
    <property type="evidence" value="ECO:0007669"/>
    <property type="project" value="InterPro"/>
</dbReference>
<evidence type="ECO:0000256" key="5">
    <source>
        <dbReference type="ARBA" id="ARBA00022692"/>
    </source>
</evidence>
<dbReference type="InterPro" id="IPR043128">
    <property type="entry name" value="Rev_trsase/Diguanyl_cyclase"/>
</dbReference>
<evidence type="ECO:0000256" key="6">
    <source>
        <dbReference type="ARBA" id="ARBA00022695"/>
    </source>
</evidence>
<dbReference type="Gene3D" id="1.20.960.20">
    <property type="match status" value="1"/>
</dbReference>
<dbReference type="GO" id="GO:0003968">
    <property type="term" value="F:RNA-directed RNA polymerase activity"/>
    <property type="evidence" value="ECO:0007669"/>
    <property type="project" value="UniProtKB-KW"/>
</dbReference>
<name>A0A289ZY63_9SECO</name>
<keyword evidence="10" id="KW-0067">ATP-binding</keyword>
<dbReference type="InterPro" id="IPR007094">
    <property type="entry name" value="RNA-dir_pol_PSvirus"/>
</dbReference>
<dbReference type="KEGG" id="vg:80551701"/>
<dbReference type="GO" id="GO:0003724">
    <property type="term" value="F:RNA helicase activity"/>
    <property type="evidence" value="ECO:0007669"/>
    <property type="project" value="InterPro"/>
</dbReference>
<feature type="transmembrane region" description="Helical" evidence="13">
    <location>
        <begin position="315"/>
        <end position="335"/>
    </location>
</feature>
<keyword evidence="13" id="KW-0472">Membrane</keyword>
<dbReference type="GO" id="GO:0008234">
    <property type="term" value="F:cysteine-type peptidase activity"/>
    <property type="evidence" value="ECO:0007669"/>
    <property type="project" value="UniProtKB-KW"/>
</dbReference>
<dbReference type="RefSeq" id="YP_010840492.1">
    <property type="nucleotide sequence ID" value="NC_078766.1"/>
</dbReference>
<feature type="non-terminal residue" evidence="16">
    <location>
        <position position="1"/>
    </location>
</feature>
<dbReference type="InterPro" id="IPR043502">
    <property type="entry name" value="DNA/RNA_pol_sf"/>
</dbReference>
<feature type="transmembrane region" description="Helical" evidence="13">
    <location>
        <begin position="341"/>
        <end position="366"/>
    </location>
</feature>
<evidence type="ECO:0000256" key="7">
    <source>
        <dbReference type="ARBA" id="ARBA00022741"/>
    </source>
</evidence>
<keyword evidence="12 13" id="KW-1133">Transmembrane helix</keyword>
<dbReference type="InterPro" id="IPR014759">
    <property type="entry name" value="Helicase_SF3_ssRNA_vir"/>
</dbReference>
<dbReference type="CDD" id="cd23169">
    <property type="entry name" value="ps-ssRNAv-Picornavirales"/>
    <property type="match status" value="1"/>
</dbReference>
<dbReference type="GO" id="GO:0003723">
    <property type="term" value="F:RNA binding"/>
    <property type="evidence" value="ECO:0007669"/>
    <property type="project" value="InterPro"/>
</dbReference>
<dbReference type="InterPro" id="IPR004004">
    <property type="entry name" value="Helic/Pol/Pept_Calicivir-typ"/>
</dbReference>
<dbReference type="EMBL" id="KX925437">
    <property type="protein sequence ID" value="ATA66953.1"/>
    <property type="molecule type" value="Genomic_RNA"/>
</dbReference>
<evidence type="ECO:0000256" key="12">
    <source>
        <dbReference type="ARBA" id="ARBA00022989"/>
    </source>
</evidence>
<dbReference type="PROSITE" id="PS51218">
    <property type="entry name" value="SF3_HELICASE_2"/>
    <property type="match status" value="1"/>
</dbReference>
<feature type="domain" description="RdRp catalytic" evidence="14">
    <location>
        <begin position="1564"/>
        <end position="1694"/>
    </location>
</feature>
<evidence type="ECO:0000256" key="9">
    <source>
        <dbReference type="ARBA" id="ARBA00022807"/>
    </source>
</evidence>
<dbReference type="Gene3D" id="3.30.70.270">
    <property type="match status" value="1"/>
</dbReference>
<keyword evidence="4" id="KW-0808">Transferase</keyword>
<evidence type="ECO:0000259" key="14">
    <source>
        <dbReference type="PROSITE" id="PS50507"/>
    </source>
</evidence>
<keyword evidence="7" id="KW-0547">Nucleotide-binding</keyword>
<dbReference type="Pfam" id="PF00910">
    <property type="entry name" value="RNA_helicase"/>
    <property type="match status" value="1"/>
</dbReference>
<keyword evidence="5 13" id="KW-0812">Transmembrane</keyword>
<dbReference type="InterPro" id="IPR000605">
    <property type="entry name" value="Helicase_SF3_ssDNA/RNA_vir"/>
</dbReference>
<keyword evidence="11" id="KW-0693">Viral RNA replication</keyword>
<keyword evidence="3" id="KW-0645">Protease</keyword>
<evidence type="ECO:0000256" key="1">
    <source>
        <dbReference type="ARBA" id="ARBA00020936"/>
    </source>
</evidence>
<evidence type="ECO:0000256" key="10">
    <source>
        <dbReference type="ARBA" id="ARBA00022840"/>
    </source>
</evidence>
<dbReference type="InterPro" id="IPR001205">
    <property type="entry name" value="RNA-dir_pol_C"/>
</dbReference>
<dbReference type="SUPFAM" id="SSF56672">
    <property type="entry name" value="DNA/RNA polymerases"/>
    <property type="match status" value="1"/>
</dbReference>
<dbReference type="Pfam" id="PF00680">
    <property type="entry name" value="RdRP_1"/>
    <property type="match status" value="1"/>
</dbReference>
<keyword evidence="6" id="KW-0548">Nucleotidyltransferase</keyword>
<protein>
    <recommendedName>
        <fullName evidence="1">RNA1 polyprotein</fullName>
    </recommendedName>
</protein>
<keyword evidence="17" id="KW-1185">Reference proteome</keyword>
<evidence type="ECO:0000256" key="11">
    <source>
        <dbReference type="ARBA" id="ARBA00022953"/>
    </source>
</evidence>
<dbReference type="PROSITE" id="PS50507">
    <property type="entry name" value="RDRP_SSRNA_POS"/>
    <property type="match status" value="1"/>
</dbReference>
<reference evidence="16" key="1">
    <citation type="submission" date="2016-09" db="EMBL/GenBank/DDBJ databases">
        <title>A novel virus of the family Secoviridae detected in UK lettuce.</title>
        <authorList>
            <person name="Micali G."/>
            <person name="Fox A."/>
            <person name="Hany U."/>
            <person name="Skelton A."/>
            <person name="Jackson L."/>
            <person name="Buxton-Kirk A."/>
            <person name="Burns C."/>
            <person name="Wright K."/>
            <person name="Adams I.P."/>
        </authorList>
    </citation>
    <scope>NUCLEOTIDE SEQUENCE</scope>
    <source>
        <strain evidence="16">LSV-1</strain>
    </source>
</reference>
<evidence type="ECO:0000256" key="2">
    <source>
        <dbReference type="ARBA" id="ARBA00022484"/>
    </source>
</evidence>
<dbReference type="GeneID" id="80551701"/>
<dbReference type="PRINTS" id="PR00918">
    <property type="entry name" value="CALICVIRUSNS"/>
</dbReference>
<dbReference type="GO" id="GO:0006351">
    <property type="term" value="P:DNA-templated transcription"/>
    <property type="evidence" value="ECO:0007669"/>
    <property type="project" value="InterPro"/>
</dbReference>
<dbReference type="Proteomes" id="UP001055184">
    <property type="component" value="Genome"/>
</dbReference>
<dbReference type="GO" id="GO:0006508">
    <property type="term" value="P:proteolysis"/>
    <property type="evidence" value="ECO:0007669"/>
    <property type="project" value="UniProtKB-KW"/>
</dbReference>
<keyword evidence="8" id="KW-0378">Hydrolase</keyword>
<evidence type="ECO:0000256" key="8">
    <source>
        <dbReference type="ARBA" id="ARBA00022801"/>
    </source>
</evidence>
<evidence type="ECO:0000256" key="3">
    <source>
        <dbReference type="ARBA" id="ARBA00022670"/>
    </source>
</evidence>
<organism evidence="16 17">
    <name type="scientific">Lettuce secovirus 1</name>
    <dbReference type="NCBI Taxonomy" id="2035396"/>
    <lineage>
        <taxon>Viruses</taxon>
        <taxon>Riboviria</taxon>
        <taxon>Orthornavirae</taxon>
        <taxon>Pisuviricota</taxon>
        <taxon>Pisoniviricetes</taxon>
        <taxon>Picornavirales</taxon>
        <taxon>Secoviridae</taxon>
        <taxon>Sadwavirus</taxon>
        <taxon>Stramovirus</taxon>
        <taxon>Sadwavirus lactucae</taxon>
    </lineage>
</organism>
<dbReference type="GO" id="GO:0005524">
    <property type="term" value="F:ATP binding"/>
    <property type="evidence" value="ECO:0007669"/>
    <property type="project" value="UniProtKB-KW"/>
</dbReference>
<evidence type="ECO:0000313" key="17">
    <source>
        <dbReference type="Proteomes" id="UP001055184"/>
    </source>
</evidence>
<accession>A0A289ZY63</accession>
<evidence type="ECO:0000256" key="4">
    <source>
        <dbReference type="ARBA" id="ARBA00022679"/>
    </source>
</evidence>